<dbReference type="InterPro" id="IPR018723">
    <property type="entry name" value="DUF2254_membrane"/>
</dbReference>
<evidence type="ECO:0000313" key="3">
    <source>
        <dbReference type="Proteomes" id="UP000185622"/>
    </source>
</evidence>
<reference evidence="2 3" key="1">
    <citation type="submission" date="2017-01" db="EMBL/GenBank/DDBJ databases">
        <title>The complete genome sequence of a sulfur-oxidizing marine bacterium Thioclava sp. 25B10_4T.</title>
        <authorList>
            <person name="Liu Y."/>
            <person name="Lai Q."/>
            <person name="Shao Z."/>
        </authorList>
    </citation>
    <scope>NUCLEOTIDE SEQUENCE [LARGE SCALE GENOMIC DNA]</scope>
    <source>
        <strain evidence="2 3">25B10_4</strain>
    </source>
</reference>
<feature type="transmembrane region" description="Helical" evidence="1">
    <location>
        <begin position="106"/>
        <end position="124"/>
    </location>
</feature>
<dbReference type="Proteomes" id="UP000185622">
    <property type="component" value="Chromosome"/>
</dbReference>
<feature type="transmembrane region" description="Helical" evidence="1">
    <location>
        <begin position="20"/>
        <end position="42"/>
    </location>
</feature>
<protein>
    <recommendedName>
        <fullName evidence="4">DUF2254 domain-containing protein</fullName>
    </recommendedName>
</protein>
<evidence type="ECO:0000313" key="2">
    <source>
        <dbReference type="EMBL" id="AQS49166.1"/>
    </source>
</evidence>
<evidence type="ECO:0000256" key="1">
    <source>
        <dbReference type="SAM" id="Phobius"/>
    </source>
</evidence>
<proteinExistence type="predicted"/>
<name>A0ABM6IK44_9RHOB</name>
<keyword evidence="3" id="KW-1185">Reference proteome</keyword>
<organism evidence="2 3">
    <name type="scientific">Thioclava nitratireducens</name>
    <dbReference type="NCBI Taxonomy" id="1915078"/>
    <lineage>
        <taxon>Bacteria</taxon>
        <taxon>Pseudomonadati</taxon>
        <taxon>Pseudomonadota</taxon>
        <taxon>Alphaproteobacteria</taxon>
        <taxon>Rhodobacterales</taxon>
        <taxon>Paracoccaceae</taxon>
        <taxon>Thioclava</taxon>
    </lineage>
</organism>
<keyword evidence="1" id="KW-0472">Membrane</keyword>
<feature type="transmembrane region" description="Helical" evidence="1">
    <location>
        <begin position="136"/>
        <end position="156"/>
    </location>
</feature>
<feature type="transmembrane region" description="Helical" evidence="1">
    <location>
        <begin position="62"/>
        <end position="85"/>
    </location>
</feature>
<evidence type="ECO:0008006" key="4">
    <source>
        <dbReference type="Google" id="ProtNLM"/>
    </source>
</evidence>
<accession>A0ABM6IK44</accession>
<gene>
    <name evidence="2" type="ORF">BMG03_16255</name>
</gene>
<keyword evidence="1" id="KW-1133">Transmembrane helix</keyword>
<dbReference type="Pfam" id="PF10011">
    <property type="entry name" value="DUF2254"/>
    <property type="match status" value="1"/>
</dbReference>
<keyword evidence="1" id="KW-0812">Transmembrane</keyword>
<dbReference type="RefSeq" id="WP_075774133.1">
    <property type="nucleotide sequence ID" value="NZ_CP019437.1"/>
</dbReference>
<sequence length="442" mass="48051">MTIFSRLRWRLRVILREIWVRVTAFGVLGIATALGSAGFGYLVPADIGYKMGAGSVEPILKIIATAMLTVTTFSLQIMITAFSSAQTGATPRAIKLMQTDRVTQNVLASFIGSFVFSLVGIIALETDVYDDSGRFILLVVTLGVVAMVVISLLRWVQHLSEFGRLGDVISRVEDAASTALKARCERPWLGGKEWEDPPPGVFGITSTRTGHVQHVDMGALQKVAETHDCHIWLCGRTGEFVHGASDLVRCDALPGDAETREAIEEAARDAFTIDHARDFDQDPQFGLIALAEIASRALSPAINDPGTGIDILGRLVRVLADWHPPKSPDCVFDRVYVRAVTPEQYTEDAFAAIARDGAGHLEVALRQQEVLEALAEMHPAHFGRPAAHQALRAAAHSQSAMTLRRDRAVIAEEAQALAARFAPDLDCDVGHDLDSDRAERDA</sequence>
<dbReference type="EMBL" id="CP019437">
    <property type="protein sequence ID" value="AQS49166.1"/>
    <property type="molecule type" value="Genomic_DNA"/>
</dbReference>